<dbReference type="SUPFAM" id="SSF50630">
    <property type="entry name" value="Acid proteases"/>
    <property type="match status" value="1"/>
</dbReference>
<name>A0AAD1ZK88_9LAMI</name>
<proteinExistence type="predicted"/>
<gene>
    <name evidence="1" type="ORF">FPE_LOCUS18762</name>
</gene>
<organism evidence="1 2">
    <name type="scientific">Fraxinus pennsylvanica</name>
    <dbReference type="NCBI Taxonomy" id="56036"/>
    <lineage>
        <taxon>Eukaryota</taxon>
        <taxon>Viridiplantae</taxon>
        <taxon>Streptophyta</taxon>
        <taxon>Embryophyta</taxon>
        <taxon>Tracheophyta</taxon>
        <taxon>Spermatophyta</taxon>
        <taxon>Magnoliopsida</taxon>
        <taxon>eudicotyledons</taxon>
        <taxon>Gunneridae</taxon>
        <taxon>Pentapetalae</taxon>
        <taxon>asterids</taxon>
        <taxon>lamiids</taxon>
        <taxon>Lamiales</taxon>
        <taxon>Oleaceae</taxon>
        <taxon>Oleeae</taxon>
        <taxon>Fraxinus</taxon>
    </lineage>
</organism>
<dbReference type="AlphaFoldDB" id="A0AAD1ZK88"/>
<keyword evidence="2" id="KW-1185">Reference proteome</keyword>
<dbReference type="Pfam" id="PF08284">
    <property type="entry name" value="RVP_2"/>
    <property type="match status" value="1"/>
</dbReference>
<protein>
    <submittedName>
        <fullName evidence="1">Uncharacterized protein</fullName>
    </submittedName>
</protein>
<reference evidence="1" key="1">
    <citation type="submission" date="2023-05" db="EMBL/GenBank/DDBJ databases">
        <authorList>
            <person name="Huff M."/>
        </authorList>
    </citation>
    <scope>NUCLEOTIDE SEQUENCE</scope>
</reference>
<evidence type="ECO:0000313" key="2">
    <source>
        <dbReference type="Proteomes" id="UP000834106"/>
    </source>
</evidence>
<dbReference type="Proteomes" id="UP000834106">
    <property type="component" value="Chromosome 11"/>
</dbReference>
<accession>A0AAD1ZK88</accession>
<dbReference type="InterPro" id="IPR021109">
    <property type="entry name" value="Peptidase_aspartic_dom_sf"/>
</dbReference>
<evidence type="ECO:0000313" key="1">
    <source>
        <dbReference type="EMBL" id="CAI9771332.1"/>
    </source>
</evidence>
<dbReference type="EMBL" id="OU503046">
    <property type="protein sequence ID" value="CAI9771332.1"/>
    <property type="molecule type" value="Genomic_DNA"/>
</dbReference>
<dbReference type="CDD" id="cd00303">
    <property type="entry name" value="retropepsin_like"/>
    <property type="match status" value="1"/>
</dbReference>
<dbReference type="Gene3D" id="2.40.70.10">
    <property type="entry name" value="Acid Proteases"/>
    <property type="match status" value="1"/>
</dbReference>
<sequence>MKLCGTAEGSTHHWATTNAFDISHSSLYLDHQAVDSIELQDRRSHGLWLNYDDKFSRGHRCKRLFFIEGIFPSYDEQLEDEIVKEEEEEEEEEEEVPEISFHAISGNSGLETMRVIGKLRELVVSILLDTCSTHNFLNSKLPAQLGLYPKKGDFSVQVTDGYRVKSGGLCKDVPILVQGITFHIDLFILPVEGCDVIFGTQLLKRLGLFTLDLNEFWMRFNWEGRMVELRGMQGPSNKIAIDKELRGHLRKGKESFFVATTLFEFGSSN</sequence>